<evidence type="ECO:0000313" key="1">
    <source>
        <dbReference type="Proteomes" id="UP000887579"/>
    </source>
</evidence>
<reference evidence="2" key="1">
    <citation type="submission" date="2022-11" db="UniProtKB">
        <authorList>
            <consortium name="WormBaseParasite"/>
        </authorList>
    </citation>
    <scope>IDENTIFICATION</scope>
</reference>
<sequence>MDEIDGDDVNQLGGYLNLDVNKTDIKTRIRLFIEKKVYRNFLSPKGRAIIINNRNFIKFGVRHGTEVDEYNIQQLLLDLGYEVRTEHDLSGEDMLRKAKEFAGDKAHKQFDSCIVVVLTHGKKECLCGSDDASVNIHDFQNCFNSVNAPFLKGKPKLFFIQACRGNFHGTDLIEDCDGLKNSKPIEDKKQPILCDMLIAYSTIPNYVSFRNKFNGSIFIRTICEVFSKHAADKNICSLLTMVNKRIAEFYVTSEGEKQMSQFEHSLLKEFYFFPGDDNFLAVHQGPDEVVSQRTMETEVVIKKNGEIQGTTWLVANHWIGGFTGVVQVKVYDKDKNELWNNGWRDFGVNMHSDKIREWTNQIPSEIFLQVHSASVAHKHRSDVK</sequence>
<proteinExistence type="predicted"/>
<protein>
    <submittedName>
        <fullName evidence="2">Uncharacterized protein</fullName>
    </submittedName>
</protein>
<dbReference type="WBParaSite" id="ES5_v2.g11700.t1">
    <property type="protein sequence ID" value="ES5_v2.g11700.t1"/>
    <property type="gene ID" value="ES5_v2.g11700"/>
</dbReference>
<dbReference type="Proteomes" id="UP000887579">
    <property type="component" value="Unplaced"/>
</dbReference>
<evidence type="ECO:0000313" key="2">
    <source>
        <dbReference type="WBParaSite" id="ES5_v2.g11700.t1"/>
    </source>
</evidence>
<accession>A0AC34F3Z1</accession>
<name>A0AC34F3Z1_9BILA</name>
<organism evidence="1 2">
    <name type="scientific">Panagrolaimus sp. ES5</name>
    <dbReference type="NCBI Taxonomy" id="591445"/>
    <lineage>
        <taxon>Eukaryota</taxon>
        <taxon>Metazoa</taxon>
        <taxon>Ecdysozoa</taxon>
        <taxon>Nematoda</taxon>
        <taxon>Chromadorea</taxon>
        <taxon>Rhabditida</taxon>
        <taxon>Tylenchina</taxon>
        <taxon>Panagrolaimomorpha</taxon>
        <taxon>Panagrolaimoidea</taxon>
        <taxon>Panagrolaimidae</taxon>
        <taxon>Panagrolaimus</taxon>
    </lineage>
</organism>